<dbReference type="Proteomes" id="UP000053681">
    <property type="component" value="Unassembled WGS sequence"/>
</dbReference>
<dbReference type="RefSeq" id="WP_025911927.1">
    <property type="nucleotide sequence ID" value="NZ_KQ758651.1"/>
</dbReference>
<evidence type="ECO:0000259" key="1">
    <source>
        <dbReference type="Pfam" id="PF13021"/>
    </source>
</evidence>
<organism evidence="2 3">
    <name type="scientific">Priestia veravalensis</name>
    <dbReference type="NCBI Taxonomy" id="1414648"/>
    <lineage>
        <taxon>Bacteria</taxon>
        <taxon>Bacillati</taxon>
        <taxon>Bacillota</taxon>
        <taxon>Bacilli</taxon>
        <taxon>Bacillales</taxon>
        <taxon>Bacillaceae</taxon>
        <taxon>Priestia</taxon>
    </lineage>
</organism>
<dbReference type="AlphaFoldDB" id="A0A0V8JL35"/>
<dbReference type="EMBL" id="LNQP01000035">
    <property type="protein sequence ID" value="KSU87771.1"/>
    <property type="molecule type" value="Genomic_DNA"/>
</dbReference>
<accession>A0A0V8JL35</accession>
<keyword evidence="3" id="KW-1185">Reference proteome</keyword>
<dbReference type="InterPro" id="IPR024976">
    <property type="entry name" value="DUF3885"/>
</dbReference>
<proteinExistence type="predicted"/>
<comment type="caution">
    <text evidence="2">The sequence shown here is derived from an EMBL/GenBank/DDBJ whole genome shotgun (WGS) entry which is preliminary data.</text>
</comment>
<dbReference type="Pfam" id="PF13021">
    <property type="entry name" value="DUF3885"/>
    <property type="match status" value="1"/>
</dbReference>
<sequence length="219" mass="26119">MKMKEYLNKAFPEVELIPSLYYQWDLSIHFTLGQNSYQLTDKGETNIGYFAKVYNQVHTIFNEVFEGDDELFLVTNLYKYIGEKQPTRKLNVYNRYVKNKRLLTHLQVETYPYPFEIEEGKYEMQQFSLRCKVRDIKVNSLIKAAIHEDFPLKPKLGGYPPGYPDVFFVNVTKNVMLFIYDDRGCEVLGLDKQQMNNIYKKYRKWVDELDRGKIERSLQ</sequence>
<feature type="domain" description="DUF3885" evidence="1">
    <location>
        <begin position="3"/>
        <end position="209"/>
    </location>
</feature>
<evidence type="ECO:0000313" key="2">
    <source>
        <dbReference type="EMBL" id="KSU87771.1"/>
    </source>
</evidence>
<reference evidence="2 3" key="1">
    <citation type="submission" date="2015-11" db="EMBL/GenBank/DDBJ databases">
        <title>Bacillus caseinolyticus sp nov.</title>
        <authorList>
            <person name="Dastager S.G."/>
            <person name="Mawlankar R."/>
        </authorList>
    </citation>
    <scope>NUCLEOTIDE SEQUENCE [LARGE SCALE GENOMIC DNA]</scope>
    <source>
        <strain evidence="2 3">SGD-V-76</strain>
    </source>
</reference>
<name>A0A0V8JL35_9BACI</name>
<gene>
    <name evidence="2" type="ORF">AS180_11170</name>
</gene>
<protein>
    <recommendedName>
        <fullName evidence="1">DUF3885 domain-containing protein</fullName>
    </recommendedName>
</protein>
<evidence type="ECO:0000313" key="3">
    <source>
        <dbReference type="Proteomes" id="UP000053681"/>
    </source>
</evidence>